<organism evidence="1 2">
    <name type="scientific">Mesorhabditis belari</name>
    <dbReference type="NCBI Taxonomy" id="2138241"/>
    <lineage>
        <taxon>Eukaryota</taxon>
        <taxon>Metazoa</taxon>
        <taxon>Ecdysozoa</taxon>
        <taxon>Nematoda</taxon>
        <taxon>Chromadorea</taxon>
        <taxon>Rhabditida</taxon>
        <taxon>Rhabditina</taxon>
        <taxon>Rhabditomorpha</taxon>
        <taxon>Rhabditoidea</taxon>
        <taxon>Rhabditidae</taxon>
        <taxon>Mesorhabditinae</taxon>
        <taxon>Mesorhabditis</taxon>
    </lineage>
</organism>
<accession>A0AAF3ESQ8</accession>
<protein>
    <submittedName>
        <fullName evidence="2">Uncharacterized protein</fullName>
    </submittedName>
</protein>
<dbReference type="WBParaSite" id="MBELARI_LOCUS16862">
    <property type="protein sequence ID" value="MBELARI_LOCUS16862"/>
    <property type="gene ID" value="MBELARI_LOCUS16862"/>
</dbReference>
<name>A0AAF3ESQ8_9BILA</name>
<evidence type="ECO:0000313" key="2">
    <source>
        <dbReference type="WBParaSite" id="MBELARI_LOCUS16862"/>
    </source>
</evidence>
<sequence length="451" mass="51628">MLFLFQFLPLNLQESVLKQVRIHEALKLLSLTRDLRLYFLKNRPFPQKLDALEITFDDGNVSGYSQSIQMIFTQEEPHRVPSSFCLSNQENQFEAEDFQMVGAYAWPLMATIKSCKSLRVVFKNDGQYLQVPLFPPGFSHHRISTARPNQPNHMPPPGIDPLMLEMQMFGNANHPPYLQSRVMRQTRNAPLMMMRNAPTMMRAVGRQLTNMPIGQAPAGVNLQCPTIYQGPPRKRQRATNPPMHSFSISKFLPQIPMLHSLHLKVRTLDQLQLTIETLNAKVFGHFSTDPPPSWPIHRYLNEKIDQQLADCRSISICGPLELYYEKLSRSTIQKINLHSCEYSTFQMTVLKVLQSKIPSLCPTAQIAITVCGAQIDEFEEIDEMIDSQLGILKISIHSRETQKFLKSLDLSEPIARLRCYKKEMNSKICYFSLKLSHKGMSKSSLEFSALS</sequence>
<keyword evidence="1" id="KW-1185">Reference proteome</keyword>
<reference evidence="2" key="1">
    <citation type="submission" date="2024-02" db="UniProtKB">
        <authorList>
            <consortium name="WormBaseParasite"/>
        </authorList>
    </citation>
    <scope>IDENTIFICATION</scope>
</reference>
<evidence type="ECO:0000313" key="1">
    <source>
        <dbReference type="Proteomes" id="UP000887575"/>
    </source>
</evidence>
<proteinExistence type="predicted"/>
<dbReference type="Proteomes" id="UP000887575">
    <property type="component" value="Unassembled WGS sequence"/>
</dbReference>
<dbReference type="AlphaFoldDB" id="A0AAF3ESQ8"/>